<evidence type="ECO:0000313" key="1">
    <source>
        <dbReference type="EMBL" id="MFD1007488.1"/>
    </source>
</evidence>
<organism evidence="1 2">
    <name type="scientific">Oceanisphaera ostreae</name>
    <dbReference type="NCBI Taxonomy" id="914151"/>
    <lineage>
        <taxon>Bacteria</taxon>
        <taxon>Pseudomonadati</taxon>
        <taxon>Pseudomonadota</taxon>
        <taxon>Gammaproteobacteria</taxon>
        <taxon>Aeromonadales</taxon>
        <taxon>Aeromonadaceae</taxon>
        <taxon>Oceanisphaera</taxon>
    </lineage>
</organism>
<gene>
    <name evidence="1" type="ORF">ACFQ1C_04855</name>
</gene>
<name>A0ABW3KEF8_9GAMM</name>
<comment type="caution">
    <text evidence="1">The sequence shown here is derived from an EMBL/GenBank/DDBJ whole genome shotgun (WGS) entry which is preliminary data.</text>
</comment>
<dbReference type="Proteomes" id="UP001597048">
    <property type="component" value="Unassembled WGS sequence"/>
</dbReference>
<protein>
    <submittedName>
        <fullName evidence="1">Uncharacterized protein</fullName>
    </submittedName>
</protein>
<keyword evidence="2" id="KW-1185">Reference proteome</keyword>
<evidence type="ECO:0000313" key="2">
    <source>
        <dbReference type="Proteomes" id="UP001597048"/>
    </source>
</evidence>
<accession>A0ABW3KEF8</accession>
<sequence>MNIITEVEVEDNAPYDESLHGFLLRNQLLYSPSSKPFGVISLKGGWVDSPFVNKEAEHIFRTLPDHELLEIIDIKEVVNNVGNQLFDCATSYTNKISNVFFSNRNSTGTYKTSGPIVFCELCIKESIKRFGYGYFKNIWSFYSYCIIHNEPLKELPLKGFYSSLSWVADVMGGNTPEASFQVQDTKKPSFLSWDDPFAAYFFPIKASQCVFNFFAKWVSTNESSFNNDLYRVISRKEMLKYCRFVSVKKDFSSKSKYYLTKVYMLLKHFNQNLLDKFFEQHVEVVKVQIGPRKQGVLRELITKRKEESCSICKFKSCSLRGRKDLEVIENYDRNIKYLVSNSYSLLRIVLQQDPLSPFGSDLWSPMELEVISKD</sequence>
<proteinExistence type="predicted"/>
<reference evidence="2" key="1">
    <citation type="journal article" date="2019" name="Int. J. Syst. Evol. Microbiol.">
        <title>The Global Catalogue of Microorganisms (GCM) 10K type strain sequencing project: providing services to taxonomists for standard genome sequencing and annotation.</title>
        <authorList>
            <consortium name="The Broad Institute Genomics Platform"/>
            <consortium name="The Broad Institute Genome Sequencing Center for Infectious Disease"/>
            <person name="Wu L."/>
            <person name="Ma J."/>
        </authorList>
    </citation>
    <scope>NUCLEOTIDE SEQUENCE [LARGE SCALE GENOMIC DNA]</scope>
    <source>
        <strain evidence="2">CCUG 60525</strain>
    </source>
</reference>
<dbReference type="RefSeq" id="WP_379557409.1">
    <property type="nucleotide sequence ID" value="NZ_JBHTJS010000014.1"/>
</dbReference>
<dbReference type="EMBL" id="JBHTJS010000014">
    <property type="protein sequence ID" value="MFD1007488.1"/>
    <property type="molecule type" value="Genomic_DNA"/>
</dbReference>